<dbReference type="Pfam" id="PF00733">
    <property type="entry name" value="Asn_synthase"/>
    <property type="match status" value="1"/>
</dbReference>
<evidence type="ECO:0000313" key="10">
    <source>
        <dbReference type="EMBL" id="PZQ60533.1"/>
    </source>
</evidence>
<evidence type="ECO:0000256" key="3">
    <source>
        <dbReference type="ARBA" id="ARBA00012737"/>
    </source>
</evidence>
<dbReference type="InterPro" id="IPR029055">
    <property type="entry name" value="Ntn_hydrolases_N"/>
</dbReference>
<organism evidence="10 11">
    <name type="scientific">Sphingomonas taxi</name>
    <dbReference type="NCBI Taxonomy" id="1549858"/>
    <lineage>
        <taxon>Bacteria</taxon>
        <taxon>Pseudomonadati</taxon>
        <taxon>Pseudomonadota</taxon>
        <taxon>Alphaproteobacteria</taxon>
        <taxon>Sphingomonadales</taxon>
        <taxon>Sphingomonadaceae</taxon>
        <taxon>Sphingomonas</taxon>
    </lineage>
</organism>
<proteinExistence type="inferred from homology"/>
<reference evidence="10 11" key="1">
    <citation type="submission" date="2017-08" db="EMBL/GenBank/DDBJ databases">
        <title>Infants hospitalized years apart are colonized by the same room-sourced microbial strains.</title>
        <authorList>
            <person name="Brooks B."/>
            <person name="Olm M.R."/>
            <person name="Firek B.A."/>
            <person name="Baker R."/>
            <person name="Thomas B.C."/>
            <person name="Morowitz M.J."/>
            <person name="Banfield J.F."/>
        </authorList>
    </citation>
    <scope>NUCLEOTIDE SEQUENCE [LARGE SCALE GENOMIC DNA]</scope>
    <source>
        <strain evidence="10">S2_005_001_R1_22</strain>
    </source>
</reference>
<feature type="binding site" evidence="8">
    <location>
        <position position="100"/>
    </location>
    <ligand>
        <name>L-glutamine</name>
        <dbReference type="ChEBI" id="CHEBI:58359"/>
    </ligand>
</feature>
<dbReference type="AlphaFoldDB" id="A0A2W5QZV6"/>
<dbReference type="GO" id="GO:0005524">
    <property type="term" value="F:ATP binding"/>
    <property type="evidence" value="ECO:0007669"/>
    <property type="project" value="UniProtKB-KW"/>
</dbReference>
<evidence type="ECO:0000256" key="4">
    <source>
        <dbReference type="ARBA" id="ARBA00022741"/>
    </source>
</evidence>
<dbReference type="InterPro" id="IPR017932">
    <property type="entry name" value="GATase_2_dom"/>
</dbReference>
<evidence type="ECO:0000256" key="6">
    <source>
        <dbReference type="ARBA" id="ARBA00022962"/>
    </source>
</evidence>
<sequence>MGAIAGLFHPATPKPVDPARLRAMAAAMAHRGPDGAGEWTAPGVGFAHRRLAVLGGTGAAQPVATADLRYALVLDGTILNHRALRAELRAAGHDVRGEGDAEMLLQGFAAWGPSLLARLEGAFAFAVHDAATQTLFLARDRIGAKPLHYVTLADGALAFASELKGLLAHPLLRRAPDARAVDDFLALGFVPDDACVMAGVCKLPAAHFLLIERGGVSRPPRRWWQMRGDGAARADDLLGHMRTTIAEAARDTTPTALLSADVADAAIVALLAESSGKAVRTVSVTAPDHAAAVARRFATAHLGRGVANDELRAAVPALVAAFDEPFGDPAALTAMAAARLVREHGAVMLAGSGAARLLNGAARYRGFAMRERWRRMPWLPGIARTLLGEPAHDHARAAGVLHPALFSAHGRRVLGDHRPRERYGAAMRAVPAGDPLDAAHHADLAVALPAHDLTLADRAGMVAGVEWRAPLADHRLVAFAAGLPRAVRAGAASPIGAALSRYLPAMPAAPEPPVPVSLWLRGPLADDVGQLARSRLFDELGWLDRDRIAQLADAHRGGQADHGVMLWRLLMLERSLSRLFG</sequence>
<dbReference type="InterPro" id="IPR006426">
    <property type="entry name" value="Asn_synth_AEB"/>
</dbReference>
<evidence type="ECO:0000256" key="2">
    <source>
        <dbReference type="ARBA" id="ARBA00005752"/>
    </source>
</evidence>
<comment type="similarity">
    <text evidence="2">Belongs to the asparagine synthetase family.</text>
</comment>
<dbReference type="EC" id="6.3.5.4" evidence="3"/>
<dbReference type="PROSITE" id="PS51278">
    <property type="entry name" value="GATASE_TYPE_2"/>
    <property type="match status" value="1"/>
</dbReference>
<keyword evidence="6" id="KW-0315">Glutamine amidotransferase</keyword>
<dbReference type="EMBL" id="QFQI01000005">
    <property type="protein sequence ID" value="PZQ60533.1"/>
    <property type="molecule type" value="Genomic_DNA"/>
</dbReference>
<evidence type="ECO:0000256" key="5">
    <source>
        <dbReference type="ARBA" id="ARBA00022840"/>
    </source>
</evidence>
<dbReference type="GO" id="GO:0004066">
    <property type="term" value="F:asparagine synthase (glutamine-hydrolyzing) activity"/>
    <property type="evidence" value="ECO:0007669"/>
    <property type="project" value="UniProtKB-EC"/>
</dbReference>
<evidence type="ECO:0000256" key="8">
    <source>
        <dbReference type="PIRSR" id="PIRSR001589-2"/>
    </source>
</evidence>
<gene>
    <name evidence="10" type="ORF">DI544_09065</name>
</gene>
<comment type="pathway">
    <text evidence="1">Amino-acid biosynthesis; L-asparagine biosynthesis; L-asparagine from L-aspartate (L-Gln route): step 1/1.</text>
</comment>
<keyword evidence="5 8" id="KW-0067">ATP-binding</keyword>
<keyword evidence="4 8" id="KW-0547">Nucleotide-binding</keyword>
<accession>A0A2W5QZV6</accession>
<dbReference type="PIRSF" id="PIRSF001589">
    <property type="entry name" value="Asn_synthetase_glu-h"/>
    <property type="match status" value="1"/>
</dbReference>
<dbReference type="Pfam" id="PF13537">
    <property type="entry name" value="GATase_7"/>
    <property type="match status" value="1"/>
</dbReference>
<dbReference type="InterPro" id="IPR014729">
    <property type="entry name" value="Rossmann-like_a/b/a_fold"/>
</dbReference>
<comment type="catalytic activity">
    <reaction evidence="7">
        <text>L-aspartate + L-glutamine + ATP + H2O = L-asparagine + L-glutamate + AMP + diphosphate + H(+)</text>
        <dbReference type="Rhea" id="RHEA:12228"/>
        <dbReference type="ChEBI" id="CHEBI:15377"/>
        <dbReference type="ChEBI" id="CHEBI:15378"/>
        <dbReference type="ChEBI" id="CHEBI:29985"/>
        <dbReference type="ChEBI" id="CHEBI:29991"/>
        <dbReference type="ChEBI" id="CHEBI:30616"/>
        <dbReference type="ChEBI" id="CHEBI:33019"/>
        <dbReference type="ChEBI" id="CHEBI:58048"/>
        <dbReference type="ChEBI" id="CHEBI:58359"/>
        <dbReference type="ChEBI" id="CHEBI:456215"/>
        <dbReference type="EC" id="6.3.5.4"/>
    </reaction>
</comment>
<dbReference type="Gene3D" id="3.60.20.10">
    <property type="entry name" value="Glutamine Phosphoribosylpyrophosphate, subunit 1, domain 1"/>
    <property type="match status" value="1"/>
</dbReference>
<evidence type="ECO:0000256" key="1">
    <source>
        <dbReference type="ARBA" id="ARBA00005187"/>
    </source>
</evidence>
<dbReference type="CDD" id="cd00712">
    <property type="entry name" value="AsnB"/>
    <property type="match status" value="1"/>
</dbReference>
<name>A0A2W5QZV6_9SPHN</name>
<dbReference type="PANTHER" id="PTHR43284:SF1">
    <property type="entry name" value="ASPARAGINE SYNTHETASE"/>
    <property type="match status" value="1"/>
</dbReference>
<comment type="caution">
    <text evidence="10">The sequence shown here is derived from an EMBL/GenBank/DDBJ whole genome shotgun (WGS) entry which is preliminary data.</text>
</comment>
<dbReference type="SUPFAM" id="SSF56235">
    <property type="entry name" value="N-terminal nucleophile aminohydrolases (Ntn hydrolases)"/>
    <property type="match status" value="1"/>
</dbReference>
<dbReference type="InterPro" id="IPR051786">
    <property type="entry name" value="ASN_synthetase/amidase"/>
</dbReference>
<dbReference type="InterPro" id="IPR033738">
    <property type="entry name" value="AsnB_N"/>
</dbReference>
<dbReference type="PANTHER" id="PTHR43284">
    <property type="entry name" value="ASPARAGINE SYNTHETASE (GLUTAMINE-HYDROLYZING)"/>
    <property type="match status" value="1"/>
</dbReference>
<dbReference type="Gene3D" id="3.40.50.620">
    <property type="entry name" value="HUPs"/>
    <property type="match status" value="1"/>
</dbReference>
<protein>
    <recommendedName>
        <fullName evidence="3">asparagine synthase (glutamine-hydrolyzing)</fullName>
        <ecNumber evidence="3">6.3.5.4</ecNumber>
    </recommendedName>
</protein>
<dbReference type="Proteomes" id="UP000249229">
    <property type="component" value="Unassembled WGS sequence"/>
</dbReference>
<evidence type="ECO:0000256" key="7">
    <source>
        <dbReference type="ARBA" id="ARBA00048741"/>
    </source>
</evidence>
<evidence type="ECO:0000313" key="11">
    <source>
        <dbReference type="Proteomes" id="UP000249229"/>
    </source>
</evidence>
<dbReference type="SUPFAM" id="SSF52402">
    <property type="entry name" value="Adenine nucleotide alpha hydrolases-like"/>
    <property type="match status" value="1"/>
</dbReference>
<feature type="domain" description="Glutamine amidotransferase type-2" evidence="9">
    <location>
        <begin position="2"/>
        <end position="214"/>
    </location>
</feature>
<evidence type="ECO:0000259" key="9">
    <source>
        <dbReference type="PROSITE" id="PS51278"/>
    </source>
</evidence>
<dbReference type="GO" id="GO:0006529">
    <property type="term" value="P:asparagine biosynthetic process"/>
    <property type="evidence" value="ECO:0007669"/>
    <property type="project" value="InterPro"/>
</dbReference>
<dbReference type="InterPro" id="IPR001962">
    <property type="entry name" value="Asn_synthase"/>
</dbReference>
<dbReference type="GO" id="GO:0005829">
    <property type="term" value="C:cytosol"/>
    <property type="evidence" value="ECO:0007669"/>
    <property type="project" value="TreeGrafter"/>
</dbReference>